<feature type="compositionally biased region" description="Polar residues" evidence="1">
    <location>
        <begin position="221"/>
        <end position="238"/>
    </location>
</feature>
<feature type="compositionally biased region" description="Basic and acidic residues" evidence="1">
    <location>
        <begin position="1"/>
        <end position="25"/>
    </location>
</feature>
<feature type="compositionally biased region" description="Polar residues" evidence="1">
    <location>
        <begin position="200"/>
        <end position="212"/>
    </location>
</feature>
<accession>A0A978W057</accession>
<dbReference type="AlphaFoldDB" id="A0A978W057"/>
<reference evidence="2" key="1">
    <citation type="journal article" date="2021" name="Front. Plant Sci.">
        <title>Chromosome-Scale Genome Assembly for Chinese Sour Jujube and Insights Into Its Genome Evolution and Domestication Signature.</title>
        <authorList>
            <person name="Shen L.-Y."/>
            <person name="Luo H."/>
            <person name="Wang X.-L."/>
            <person name="Wang X.-M."/>
            <person name="Qiu X.-J."/>
            <person name="Liu H."/>
            <person name="Zhou S.-S."/>
            <person name="Jia K.-H."/>
            <person name="Nie S."/>
            <person name="Bao Y.-T."/>
            <person name="Zhang R.-G."/>
            <person name="Yun Q.-Z."/>
            <person name="Chai Y.-H."/>
            <person name="Lu J.-Y."/>
            <person name="Li Y."/>
            <person name="Zhao S.-W."/>
            <person name="Mao J.-F."/>
            <person name="Jia S.-G."/>
            <person name="Mao Y.-M."/>
        </authorList>
    </citation>
    <scope>NUCLEOTIDE SEQUENCE</scope>
    <source>
        <strain evidence="2">AT0</strain>
        <tissue evidence="2">Leaf</tissue>
    </source>
</reference>
<name>A0A978W057_ZIZJJ</name>
<sequence length="260" mass="29498">MAMEESGERSDLRRMQREQERERRRIRDRQRRQSMTLEQRERHLARRRRNYQLRRLRAESSRLGSHCADPNIIADANEMAFNNEYDAIDSNPESGFHSDGVNPIGFIQAEEQNAQGLQSVGVEALAHNITSRLRLSHIRRLARSLNQSRGEALVTGNHQVVAEPMQRHQANTTGLQVGECDLVRSTGGLRLNRVKRLARSQNTGTVQTNGQSHQRDKETMSDTLEQSLLQGDTQVINSDKSKLGRPTSGRVEDELPSVDG</sequence>
<feature type="region of interest" description="Disordered" evidence="1">
    <location>
        <begin position="200"/>
        <end position="260"/>
    </location>
</feature>
<protein>
    <submittedName>
        <fullName evidence="2">Uncharacterized protein</fullName>
    </submittedName>
</protein>
<dbReference type="Proteomes" id="UP000813462">
    <property type="component" value="Unassembled WGS sequence"/>
</dbReference>
<evidence type="ECO:0000313" key="3">
    <source>
        <dbReference type="Proteomes" id="UP000813462"/>
    </source>
</evidence>
<gene>
    <name evidence="2" type="ORF">FEM48_Zijuj01G0083400</name>
</gene>
<comment type="caution">
    <text evidence="2">The sequence shown here is derived from an EMBL/GenBank/DDBJ whole genome shotgun (WGS) entry which is preliminary data.</text>
</comment>
<evidence type="ECO:0000256" key="1">
    <source>
        <dbReference type="SAM" id="MobiDB-lite"/>
    </source>
</evidence>
<organism evidence="2 3">
    <name type="scientific">Ziziphus jujuba var. spinosa</name>
    <dbReference type="NCBI Taxonomy" id="714518"/>
    <lineage>
        <taxon>Eukaryota</taxon>
        <taxon>Viridiplantae</taxon>
        <taxon>Streptophyta</taxon>
        <taxon>Embryophyta</taxon>
        <taxon>Tracheophyta</taxon>
        <taxon>Spermatophyta</taxon>
        <taxon>Magnoliopsida</taxon>
        <taxon>eudicotyledons</taxon>
        <taxon>Gunneridae</taxon>
        <taxon>Pentapetalae</taxon>
        <taxon>rosids</taxon>
        <taxon>fabids</taxon>
        <taxon>Rosales</taxon>
        <taxon>Rhamnaceae</taxon>
        <taxon>Paliureae</taxon>
        <taxon>Ziziphus</taxon>
    </lineage>
</organism>
<dbReference type="EMBL" id="JAEACU010000001">
    <property type="protein sequence ID" value="KAH7545341.1"/>
    <property type="molecule type" value="Genomic_DNA"/>
</dbReference>
<proteinExistence type="predicted"/>
<evidence type="ECO:0000313" key="2">
    <source>
        <dbReference type="EMBL" id="KAH7545341.1"/>
    </source>
</evidence>
<feature type="region of interest" description="Disordered" evidence="1">
    <location>
        <begin position="1"/>
        <end position="44"/>
    </location>
</feature>
<dbReference type="OrthoDB" id="1166595at2759"/>